<name>A0ABV5RMH1_9ACTN</name>
<sequence length="94" mass="11242">MSSVSPSYRGHRYPLEIISHCVWLYHRFPLSFREVEELMLERGVVVSYETVRRWCLKFGQAYANALRRRRPRPGDKWLYLLARVGPPVRRVRAP</sequence>
<evidence type="ECO:0000313" key="2">
    <source>
        <dbReference type="Proteomes" id="UP001589710"/>
    </source>
</evidence>
<reference evidence="1 2" key="1">
    <citation type="submission" date="2024-09" db="EMBL/GenBank/DDBJ databases">
        <authorList>
            <person name="Sun Q."/>
            <person name="Mori K."/>
        </authorList>
    </citation>
    <scope>NUCLEOTIDE SEQUENCE [LARGE SCALE GENOMIC DNA]</scope>
    <source>
        <strain evidence="1 2">JCM 3331</strain>
    </source>
</reference>
<dbReference type="PANTHER" id="PTHR35528:SF3">
    <property type="entry name" value="BLL1675 PROTEIN"/>
    <property type="match status" value="1"/>
</dbReference>
<feature type="non-terminal residue" evidence="1">
    <location>
        <position position="94"/>
    </location>
</feature>
<dbReference type="Proteomes" id="UP001589710">
    <property type="component" value="Unassembled WGS sequence"/>
</dbReference>
<keyword evidence="2" id="KW-1185">Reference proteome</keyword>
<organism evidence="1 2">
    <name type="scientific">Streptomyces yanii</name>
    <dbReference type="NCBI Taxonomy" id="78510"/>
    <lineage>
        <taxon>Bacteria</taxon>
        <taxon>Bacillati</taxon>
        <taxon>Actinomycetota</taxon>
        <taxon>Actinomycetes</taxon>
        <taxon>Kitasatosporales</taxon>
        <taxon>Streptomycetaceae</taxon>
        <taxon>Streptomyces</taxon>
    </lineage>
</organism>
<dbReference type="InterPro" id="IPR052183">
    <property type="entry name" value="IS_Transposase"/>
</dbReference>
<accession>A0ABV5RMH1</accession>
<proteinExistence type="predicted"/>
<protein>
    <recommendedName>
        <fullName evidence="3">Transposase</fullName>
    </recommendedName>
</protein>
<dbReference type="PANTHER" id="PTHR35528">
    <property type="entry name" value="BLL1675 PROTEIN"/>
    <property type="match status" value="1"/>
</dbReference>
<gene>
    <name evidence="1" type="ORF">ACFFTL_44250</name>
</gene>
<comment type="caution">
    <text evidence="1">The sequence shown here is derived from an EMBL/GenBank/DDBJ whole genome shotgun (WGS) entry which is preliminary data.</text>
</comment>
<evidence type="ECO:0000313" key="1">
    <source>
        <dbReference type="EMBL" id="MFB9579080.1"/>
    </source>
</evidence>
<evidence type="ECO:0008006" key="3">
    <source>
        <dbReference type="Google" id="ProtNLM"/>
    </source>
</evidence>
<dbReference type="EMBL" id="JBHMCG010000208">
    <property type="protein sequence ID" value="MFB9579080.1"/>
    <property type="molecule type" value="Genomic_DNA"/>
</dbReference>